<dbReference type="Proteomes" id="UP001059824">
    <property type="component" value="Chromosome"/>
</dbReference>
<evidence type="ECO:0000313" key="1">
    <source>
        <dbReference type="EMBL" id="QHN42293.1"/>
    </source>
</evidence>
<proteinExistence type="predicted"/>
<keyword evidence="2" id="KW-1185">Reference proteome</keyword>
<accession>A0A857MIB5</accession>
<gene>
    <name evidence="1" type="ORF">GII36_00250</name>
</gene>
<name>A0A857MIB5_9BACT</name>
<dbReference type="RefSeq" id="WP_260763529.1">
    <property type="nucleotide sequence ID" value="NZ_CP045921.1"/>
</dbReference>
<protein>
    <submittedName>
        <fullName evidence="1">Uncharacterized protein</fullName>
    </submittedName>
</protein>
<organism evidence="1 2">
    <name type="scientific">Candidatus Mycosynbacter amalyticus</name>
    <dbReference type="NCBI Taxonomy" id="2665156"/>
    <lineage>
        <taxon>Bacteria</taxon>
        <taxon>Candidatus Saccharimonadota</taxon>
        <taxon>Candidatus Saccharimonadota incertae sedis</taxon>
        <taxon>Candidatus Mycosynbacter</taxon>
    </lineage>
</organism>
<evidence type="ECO:0000313" key="2">
    <source>
        <dbReference type="Proteomes" id="UP001059824"/>
    </source>
</evidence>
<dbReference type="EMBL" id="CP045921">
    <property type="protein sequence ID" value="QHN42293.1"/>
    <property type="molecule type" value="Genomic_DNA"/>
</dbReference>
<sequence length="146" mass="16014">MGHKISVDAQRSDMQFEAANTSCRRAVLGFIAARLAHAQGVGDSPDPIPVTVYSRNDELCEGWYLVWVGLTGAETVCVLAQDLDTETEDIRAISVTVDLSVDDYATTDSFEVVTTGMREGDDTPTFWAFVQSTIALQWSEGIYFAH</sequence>
<dbReference type="AlphaFoldDB" id="A0A857MIB5"/>
<dbReference type="KEGG" id="mama:GII36_00250"/>
<reference evidence="1" key="1">
    <citation type="journal article" date="2021" name="Nat. Microbiol.">
        <title>Cocultivation of an ultrasmall environmental parasitic bacterium with lytic ability against bacteria associated with wastewater foams.</title>
        <authorList>
            <person name="Batinovic S."/>
            <person name="Rose J.J.A."/>
            <person name="Ratcliffe J."/>
            <person name="Seviour R.J."/>
            <person name="Petrovski S."/>
        </authorList>
    </citation>
    <scope>NUCLEOTIDE SEQUENCE</scope>
    <source>
        <strain evidence="1">JR1</strain>
    </source>
</reference>